<dbReference type="Proteomes" id="UP000783686">
    <property type="component" value="Unassembled WGS sequence"/>
</dbReference>
<keyword evidence="1" id="KW-0472">Membrane</keyword>
<feature type="transmembrane region" description="Helical" evidence="1">
    <location>
        <begin position="176"/>
        <end position="194"/>
    </location>
</feature>
<proteinExistence type="predicted"/>
<feature type="transmembrane region" description="Helical" evidence="1">
    <location>
        <begin position="63"/>
        <end position="81"/>
    </location>
</feature>
<accession>A0A811K5U8</accession>
<organism evidence="2 3">
    <name type="scientific">Bursaphelenchus okinawaensis</name>
    <dbReference type="NCBI Taxonomy" id="465554"/>
    <lineage>
        <taxon>Eukaryota</taxon>
        <taxon>Metazoa</taxon>
        <taxon>Ecdysozoa</taxon>
        <taxon>Nematoda</taxon>
        <taxon>Chromadorea</taxon>
        <taxon>Rhabditida</taxon>
        <taxon>Tylenchina</taxon>
        <taxon>Tylenchomorpha</taxon>
        <taxon>Aphelenchoidea</taxon>
        <taxon>Aphelenchoididae</taxon>
        <taxon>Bursaphelenchus</taxon>
    </lineage>
</organism>
<sequence>MDDNELFLRIDENVTPLPKPLKVLIDYMHNLGDSVILSMVLQIMSFIDCFYSTVNPVHIKTNTTGIICVSIWICCLIHQKLSEYGIPPGYISMTLQAVLNVICWLFVIGLILIGRYKYKHQTVGDMKEKYRTSLLLRTLNVLKTLAILSAIRNFILSTLIMLLLASVIPGNDAVGFVYNYTMTFYTILSPIFMIQRHDELKKVFLNHPKVIKVTTMSTNDTHYVPKNVVGEVLRVSNERDHHFKQMTSNWQTAPRHTNRCTDSVVIEL</sequence>
<dbReference type="EMBL" id="CAJFDH010000002">
    <property type="protein sequence ID" value="CAD5210740.1"/>
    <property type="molecule type" value="Genomic_DNA"/>
</dbReference>
<name>A0A811K5U8_9BILA</name>
<evidence type="ECO:0000256" key="1">
    <source>
        <dbReference type="SAM" id="Phobius"/>
    </source>
</evidence>
<feature type="transmembrane region" description="Helical" evidence="1">
    <location>
        <begin position="134"/>
        <end position="164"/>
    </location>
</feature>
<dbReference type="OrthoDB" id="10471610at2759"/>
<dbReference type="AlphaFoldDB" id="A0A811K5U8"/>
<dbReference type="EMBL" id="CAJFCW020000002">
    <property type="protein sequence ID" value="CAG9091963.1"/>
    <property type="molecule type" value="Genomic_DNA"/>
</dbReference>
<keyword evidence="3" id="KW-1185">Reference proteome</keyword>
<keyword evidence="1" id="KW-0812">Transmembrane</keyword>
<feature type="transmembrane region" description="Helical" evidence="1">
    <location>
        <begin position="93"/>
        <end position="113"/>
    </location>
</feature>
<dbReference type="Proteomes" id="UP000614601">
    <property type="component" value="Unassembled WGS sequence"/>
</dbReference>
<evidence type="ECO:0000313" key="2">
    <source>
        <dbReference type="EMBL" id="CAD5210740.1"/>
    </source>
</evidence>
<feature type="transmembrane region" description="Helical" evidence="1">
    <location>
        <begin position="34"/>
        <end position="51"/>
    </location>
</feature>
<gene>
    <name evidence="2" type="ORF">BOKJ2_LOCUS3345</name>
</gene>
<comment type="caution">
    <text evidence="2">The sequence shown here is derived from an EMBL/GenBank/DDBJ whole genome shotgun (WGS) entry which is preliminary data.</text>
</comment>
<protein>
    <submittedName>
        <fullName evidence="2">Uncharacterized protein</fullName>
    </submittedName>
</protein>
<evidence type="ECO:0000313" key="3">
    <source>
        <dbReference type="Proteomes" id="UP000614601"/>
    </source>
</evidence>
<keyword evidence="1" id="KW-1133">Transmembrane helix</keyword>
<reference evidence="2" key="1">
    <citation type="submission" date="2020-09" db="EMBL/GenBank/DDBJ databases">
        <authorList>
            <person name="Kikuchi T."/>
        </authorList>
    </citation>
    <scope>NUCLEOTIDE SEQUENCE</scope>
    <source>
        <strain evidence="2">SH1</strain>
    </source>
</reference>